<dbReference type="PANTHER" id="PTHR46268:SF6">
    <property type="entry name" value="UNIVERSAL STRESS PROTEIN UP12"/>
    <property type="match status" value="1"/>
</dbReference>
<dbReference type="InterPro" id="IPR014729">
    <property type="entry name" value="Rossmann-like_a/b/a_fold"/>
</dbReference>
<sequence>MSTAHAVVVGIDGSPNALDAAIWAVKEAVSRDIPLRLVYAIDPADNGTDHESAARALATAELAIRQAFTAVEATEQPVKIELEVVQDKPIEALVEASRSAAILCVGAVGLDADRPRRIGSTASAVARSAHCPVAVVRTPSSLSGRILVEFDGRPSSTTALQAGVDEARLRGAPLCVMTTWQQRLSDMYDASALEDRNRLAQAQLDRRLTRWRRRYPELTVHTVAGDGSTLDYLETHRDSVQLVVVGAEHGRVNELADTECSVLTCDRQPRL</sequence>
<dbReference type="AlphaFoldDB" id="A0A132PTD4"/>
<dbReference type="InterPro" id="IPR006015">
    <property type="entry name" value="Universal_stress_UspA"/>
</dbReference>
<evidence type="ECO:0000256" key="1">
    <source>
        <dbReference type="ARBA" id="ARBA00008791"/>
    </source>
</evidence>
<protein>
    <submittedName>
        <fullName evidence="3">Universal stress protein</fullName>
    </submittedName>
</protein>
<keyword evidence="4" id="KW-1185">Reference proteome</keyword>
<dbReference type="PANTHER" id="PTHR46268">
    <property type="entry name" value="STRESS RESPONSE PROTEIN NHAX"/>
    <property type="match status" value="1"/>
</dbReference>
<dbReference type="PRINTS" id="PR01438">
    <property type="entry name" value="UNVRSLSTRESS"/>
</dbReference>
<accession>A0A132PTD4</accession>
<comment type="caution">
    <text evidence="3">The sequence shown here is derived from an EMBL/GenBank/DDBJ whole genome shotgun (WGS) entry which is preliminary data.</text>
</comment>
<evidence type="ECO:0000259" key="2">
    <source>
        <dbReference type="Pfam" id="PF00582"/>
    </source>
</evidence>
<dbReference type="SUPFAM" id="SSF52402">
    <property type="entry name" value="Adenine nucleotide alpha hydrolases-like"/>
    <property type="match status" value="2"/>
</dbReference>
<dbReference type="RefSeq" id="WP_067844672.1">
    <property type="nucleotide sequence ID" value="NZ_LGTW01000002.1"/>
</dbReference>
<organism evidence="3 4">
    <name type="scientific">Mycolicibacterium wolinskyi</name>
    <dbReference type="NCBI Taxonomy" id="59750"/>
    <lineage>
        <taxon>Bacteria</taxon>
        <taxon>Bacillati</taxon>
        <taxon>Actinomycetota</taxon>
        <taxon>Actinomycetes</taxon>
        <taxon>Mycobacteriales</taxon>
        <taxon>Mycobacteriaceae</taxon>
        <taxon>Mycolicibacterium</taxon>
    </lineage>
</organism>
<evidence type="ECO:0000313" key="3">
    <source>
        <dbReference type="EMBL" id="KWX25580.1"/>
    </source>
</evidence>
<dbReference type="EMBL" id="LGTW01000002">
    <property type="protein sequence ID" value="KWX25580.1"/>
    <property type="molecule type" value="Genomic_DNA"/>
</dbReference>
<feature type="domain" description="UspA" evidence="2">
    <location>
        <begin position="145"/>
        <end position="250"/>
    </location>
</feature>
<feature type="domain" description="UspA" evidence="2">
    <location>
        <begin position="6"/>
        <end position="137"/>
    </location>
</feature>
<dbReference type="Proteomes" id="UP000070612">
    <property type="component" value="Unassembled WGS sequence"/>
</dbReference>
<dbReference type="PATRIC" id="fig|59750.3.peg.2862"/>
<dbReference type="STRING" id="59750.AWC31_20240"/>
<reference evidence="3 4" key="1">
    <citation type="submission" date="2015-07" db="EMBL/GenBank/DDBJ databases">
        <title>A draft genome sequence of Mycobacterium wolinskyi.</title>
        <authorList>
            <person name="de Man T.J."/>
            <person name="Perry K.A."/>
            <person name="Coulliette A.D."/>
            <person name="Jensen B."/>
            <person name="Toney N.C."/>
            <person name="Limbago B.M."/>
            <person name="Noble-Wang J."/>
        </authorList>
    </citation>
    <scope>NUCLEOTIDE SEQUENCE [LARGE SCALE GENOMIC DNA]</scope>
    <source>
        <strain evidence="3 4">CDC_01</strain>
    </source>
</reference>
<gene>
    <name evidence="3" type="ORF">AFM11_04905</name>
</gene>
<dbReference type="InterPro" id="IPR006016">
    <property type="entry name" value="UspA"/>
</dbReference>
<evidence type="ECO:0000313" key="4">
    <source>
        <dbReference type="Proteomes" id="UP000070612"/>
    </source>
</evidence>
<proteinExistence type="inferred from homology"/>
<dbReference type="Pfam" id="PF00582">
    <property type="entry name" value="Usp"/>
    <property type="match status" value="2"/>
</dbReference>
<comment type="similarity">
    <text evidence="1">Belongs to the universal stress protein A family.</text>
</comment>
<dbReference type="Gene3D" id="3.40.50.620">
    <property type="entry name" value="HUPs"/>
    <property type="match status" value="2"/>
</dbReference>
<name>A0A132PTD4_9MYCO</name>